<accession>A0A2P1NJ84</accession>
<proteinExistence type="predicted"/>
<feature type="chain" id="PRO_5015202873" description="DUF3617 domain-containing protein" evidence="1">
    <location>
        <begin position="23"/>
        <end position="189"/>
    </location>
</feature>
<keyword evidence="3" id="KW-1185">Reference proteome</keyword>
<reference evidence="3" key="1">
    <citation type="submission" date="2018-03" db="EMBL/GenBank/DDBJ databases">
        <title>Genome sequencing of Melaminivora sp. strain SC2-7.</title>
        <authorList>
            <person name="Kim S.-J."/>
            <person name="Heo J."/>
            <person name="Ahn J.-H."/>
            <person name="Kwon S.-W."/>
        </authorList>
    </citation>
    <scope>NUCLEOTIDE SEQUENCE [LARGE SCALE GENOMIC DNA]</scope>
    <source>
        <strain evidence="3">SC2-7</strain>
    </source>
</reference>
<organism evidence="2 3">
    <name type="scientific">Pulveribacter suum</name>
    <dbReference type="NCBI Taxonomy" id="2116657"/>
    <lineage>
        <taxon>Bacteria</taxon>
        <taxon>Pseudomonadati</taxon>
        <taxon>Pseudomonadota</taxon>
        <taxon>Betaproteobacteria</taxon>
        <taxon>Burkholderiales</taxon>
        <taxon>Comamonadaceae</taxon>
        <taxon>Pulveribacter</taxon>
    </lineage>
</organism>
<name>A0A2P1NJ84_9BURK</name>
<feature type="signal peptide" evidence="1">
    <location>
        <begin position="1"/>
        <end position="22"/>
    </location>
</feature>
<keyword evidence="1" id="KW-0732">Signal</keyword>
<evidence type="ECO:0000256" key="1">
    <source>
        <dbReference type="SAM" id="SignalP"/>
    </source>
</evidence>
<evidence type="ECO:0008006" key="4">
    <source>
        <dbReference type="Google" id="ProtNLM"/>
    </source>
</evidence>
<dbReference type="Pfam" id="PF12276">
    <property type="entry name" value="DUF3617"/>
    <property type="match status" value="1"/>
</dbReference>
<dbReference type="KEGG" id="melm:C7H73_05320"/>
<evidence type="ECO:0000313" key="2">
    <source>
        <dbReference type="EMBL" id="AVP57139.1"/>
    </source>
</evidence>
<evidence type="ECO:0000313" key="3">
    <source>
        <dbReference type="Proteomes" id="UP000241829"/>
    </source>
</evidence>
<sequence length="189" mass="20836">MRFNPLYLLALGAALWVAQTAAQGTQGKKNPMPARKSGLWEVTLRGESPGPRQGQTVLQCTNTEAEAYMLMSIVPGQENCGEVKVARRAKGAGYDIRTVCQTHSNRVDTRMELTGDLQTAYVGRFSAKYSQRPLRDPGPTVFEGRWLGDCKLGQRPGDMVLPNGVTVNVVDDKKRAEAHETEEHGHARR</sequence>
<dbReference type="Proteomes" id="UP000241829">
    <property type="component" value="Chromosome"/>
</dbReference>
<dbReference type="EMBL" id="CP027792">
    <property type="protein sequence ID" value="AVP57139.1"/>
    <property type="molecule type" value="Genomic_DNA"/>
</dbReference>
<dbReference type="OrthoDB" id="9181580at2"/>
<protein>
    <recommendedName>
        <fullName evidence="4">DUF3617 domain-containing protein</fullName>
    </recommendedName>
</protein>
<dbReference type="AlphaFoldDB" id="A0A2P1NJ84"/>
<gene>
    <name evidence="2" type="ORF">C7H73_05320</name>
</gene>
<dbReference type="RefSeq" id="WP_106845696.1">
    <property type="nucleotide sequence ID" value="NZ_CP027792.1"/>
</dbReference>
<dbReference type="InterPro" id="IPR022061">
    <property type="entry name" value="DUF3617"/>
</dbReference>